<comment type="caution">
    <text evidence="1">The sequence shown here is derived from an EMBL/GenBank/DDBJ whole genome shotgun (WGS) entry which is preliminary data.</text>
</comment>
<evidence type="ECO:0000313" key="1">
    <source>
        <dbReference type="EMBL" id="MCI72163.1"/>
    </source>
</evidence>
<reference evidence="1 2" key="1">
    <citation type="journal article" date="2018" name="Front. Plant Sci.">
        <title>Red Clover (Trifolium pratense) and Zigzag Clover (T. medium) - A Picture of Genomic Similarities and Differences.</title>
        <authorList>
            <person name="Dluhosova J."/>
            <person name="Istvanek J."/>
            <person name="Nedelnik J."/>
            <person name="Repkova J."/>
        </authorList>
    </citation>
    <scope>NUCLEOTIDE SEQUENCE [LARGE SCALE GENOMIC DNA]</scope>
    <source>
        <strain evidence="2">cv. 10/8</strain>
        <tissue evidence="1">Leaf</tissue>
    </source>
</reference>
<organism evidence="1 2">
    <name type="scientific">Trifolium medium</name>
    <dbReference type="NCBI Taxonomy" id="97028"/>
    <lineage>
        <taxon>Eukaryota</taxon>
        <taxon>Viridiplantae</taxon>
        <taxon>Streptophyta</taxon>
        <taxon>Embryophyta</taxon>
        <taxon>Tracheophyta</taxon>
        <taxon>Spermatophyta</taxon>
        <taxon>Magnoliopsida</taxon>
        <taxon>eudicotyledons</taxon>
        <taxon>Gunneridae</taxon>
        <taxon>Pentapetalae</taxon>
        <taxon>rosids</taxon>
        <taxon>fabids</taxon>
        <taxon>Fabales</taxon>
        <taxon>Fabaceae</taxon>
        <taxon>Papilionoideae</taxon>
        <taxon>50 kb inversion clade</taxon>
        <taxon>NPAAA clade</taxon>
        <taxon>Hologalegina</taxon>
        <taxon>IRL clade</taxon>
        <taxon>Trifolieae</taxon>
        <taxon>Trifolium</taxon>
    </lineage>
</organism>
<evidence type="ECO:0000313" key="2">
    <source>
        <dbReference type="Proteomes" id="UP000265520"/>
    </source>
</evidence>
<feature type="non-terminal residue" evidence="1">
    <location>
        <position position="1"/>
    </location>
</feature>
<dbReference type="AlphaFoldDB" id="A0A392UF64"/>
<dbReference type="EMBL" id="LXQA010812182">
    <property type="protein sequence ID" value="MCI72163.1"/>
    <property type="molecule type" value="Genomic_DNA"/>
</dbReference>
<keyword evidence="2" id="KW-1185">Reference proteome</keyword>
<name>A0A392UF64_9FABA</name>
<proteinExistence type="predicted"/>
<protein>
    <submittedName>
        <fullName evidence="1">Uncharacterized protein</fullName>
    </submittedName>
</protein>
<dbReference type="Proteomes" id="UP000265520">
    <property type="component" value="Unassembled WGS sequence"/>
</dbReference>
<feature type="non-terminal residue" evidence="1">
    <location>
        <position position="79"/>
    </location>
</feature>
<sequence length="79" mass="8564">RAHTIAAWFLEPGQDVRAFLVSDLPFIKSDGDVNQKVRAALSEASDCYHSHNVSLSAYEADLGVMMGNEAILAEEIDGV</sequence>
<accession>A0A392UF64</accession>